<protein>
    <submittedName>
        <fullName evidence="1">Uncharacterized protein</fullName>
    </submittedName>
</protein>
<reference evidence="1" key="1">
    <citation type="submission" date="2022-05" db="EMBL/GenBank/DDBJ databases">
        <title>Chromosome-level genome of Chaenocephalus aceratus.</title>
        <authorList>
            <person name="Park H."/>
        </authorList>
    </citation>
    <scope>NUCLEOTIDE SEQUENCE</scope>
    <source>
        <strain evidence="1">KU_202001</strain>
    </source>
</reference>
<keyword evidence="2" id="KW-1185">Reference proteome</keyword>
<dbReference type="EMBL" id="CM043801">
    <property type="protein sequence ID" value="KAI4810335.1"/>
    <property type="molecule type" value="Genomic_DNA"/>
</dbReference>
<evidence type="ECO:0000313" key="2">
    <source>
        <dbReference type="Proteomes" id="UP001057452"/>
    </source>
</evidence>
<proteinExistence type="predicted"/>
<feature type="non-terminal residue" evidence="1">
    <location>
        <position position="1"/>
    </location>
</feature>
<evidence type="ECO:0000313" key="1">
    <source>
        <dbReference type="EMBL" id="KAI4810335.1"/>
    </source>
</evidence>
<organism evidence="1 2">
    <name type="scientific">Chaenocephalus aceratus</name>
    <name type="common">Blackfin icefish</name>
    <name type="synonym">Chaenichthys aceratus</name>
    <dbReference type="NCBI Taxonomy" id="36190"/>
    <lineage>
        <taxon>Eukaryota</taxon>
        <taxon>Metazoa</taxon>
        <taxon>Chordata</taxon>
        <taxon>Craniata</taxon>
        <taxon>Vertebrata</taxon>
        <taxon>Euteleostomi</taxon>
        <taxon>Actinopterygii</taxon>
        <taxon>Neopterygii</taxon>
        <taxon>Teleostei</taxon>
        <taxon>Neoteleostei</taxon>
        <taxon>Acanthomorphata</taxon>
        <taxon>Eupercaria</taxon>
        <taxon>Perciformes</taxon>
        <taxon>Notothenioidei</taxon>
        <taxon>Channichthyidae</taxon>
        <taxon>Chaenocephalus</taxon>
    </lineage>
</organism>
<sequence>LSPLLCANQSVETNGEALPGSEAAAGAVLSKDTSHLSFSLIPLLLSDPQRALATVSMEGMRGLSR</sequence>
<name>A0ACB9WC18_CHAAC</name>
<gene>
    <name evidence="1" type="ORF">KUCAC02_019174</name>
</gene>
<dbReference type="Proteomes" id="UP001057452">
    <property type="component" value="Chromosome 17"/>
</dbReference>
<comment type="caution">
    <text evidence="1">The sequence shown here is derived from an EMBL/GenBank/DDBJ whole genome shotgun (WGS) entry which is preliminary data.</text>
</comment>
<feature type="non-terminal residue" evidence="1">
    <location>
        <position position="65"/>
    </location>
</feature>
<accession>A0ACB9WC18</accession>